<dbReference type="InterPro" id="IPR011009">
    <property type="entry name" value="Kinase-like_dom_sf"/>
</dbReference>
<dbReference type="SUPFAM" id="SSF56112">
    <property type="entry name" value="Protein kinase-like (PK-like)"/>
    <property type="match status" value="1"/>
</dbReference>
<sequence>MTASMTADRGAPANAKAAEELRERDIAVATGWLERECSLRLDGREPVRVGRFGSVVAMTDEGGRRVAVKILHEGHDCATPAGEYVHTGNDLWLASCRRHGRSHRNIVNVHDVYHIPGPNGERLTAYRMEWIDLTLQEVDLSHRRPREAMLALKQIGDGLCAALGQLQDDLLVHGDIHGSNIGLRQSADGAYEPVLIDLDRLRRDPAAGRHGRPPGQPLGQVVAPQEDGPRVLDMGRDVWCATRTLLRCCSDAAVPHDLVELIQQFHDESATFPRDAANGVRDALHQFALELSPDDDDWPDLDSEEDRHHLSADVRVEVGETRRQHGTPSPPPALALLAPPSHQPPAHHLMAHPLAVPLHHGHASHFPPPPPPAHHLKVPTATPMPPHMSAAHRPTRPIAAIFRGGRQLCAAPGPHTQTPAPAPAPTTAVAPTLARNTPPAAKPGSVRPLIVTRQPPAAEPTRRAERPVVHRQLVTGFHVQNNTYLRDKATGKLTLVRTEPIILPRPVPLLRITTG</sequence>
<dbReference type="Proteomes" id="UP000041254">
    <property type="component" value="Unassembled WGS sequence"/>
</dbReference>
<dbReference type="InParanoid" id="A0A0G4FTK5"/>
<dbReference type="Gene3D" id="1.10.510.10">
    <property type="entry name" value="Transferase(Phosphotransferase) domain 1"/>
    <property type="match status" value="1"/>
</dbReference>
<feature type="region of interest" description="Disordered" evidence="1">
    <location>
        <begin position="204"/>
        <end position="223"/>
    </location>
</feature>
<dbReference type="SMART" id="SM00220">
    <property type="entry name" value="S_TKc"/>
    <property type="match status" value="1"/>
</dbReference>
<dbReference type="GO" id="GO:0004672">
    <property type="term" value="F:protein kinase activity"/>
    <property type="evidence" value="ECO:0007669"/>
    <property type="project" value="InterPro"/>
</dbReference>
<feature type="domain" description="Protein kinase" evidence="2">
    <location>
        <begin position="41"/>
        <end position="355"/>
    </location>
</feature>
<organism evidence="3 4">
    <name type="scientific">Vitrella brassicaformis (strain CCMP3155)</name>
    <dbReference type="NCBI Taxonomy" id="1169540"/>
    <lineage>
        <taxon>Eukaryota</taxon>
        <taxon>Sar</taxon>
        <taxon>Alveolata</taxon>
        <taxon>Colpodellida</taxon>
        <taxon>Vitrellaceae</taxon>
        <taxon>Vitrella</taxon>
    </lineage>
</organism>
<proteinExistence type="predicted"/>
<gene>
    <name evidence="3" type="ORF">Vbra_16185</name>
</gene>
<dbReference type="EMBL" id="CDMY01000499">
    <property type="protein sequence ID" value="CEM18275.1"/>
    <property type="molecule type" value="Genomic_DNA"/>
</dbReference>
<evidence type="ECO:0000256" key="1">
    <source>
        <dbReference type="SAM" id="MobiDB-lite"/>
    </source>
</evidence>
<dbReference type="GO" id="GO:0005524">
    <property type="term" value="F:ATP binding"/>
    <property type="evidence" value="ECO:0007669"/>
    <property type="project" value="InterPro"/>
</dbReference>
<keyword evidence="4" id="KW-1185">Reference proteome</keyword>
<evidence type="ECO:0000259" key="2">
    <source>
        <dbReference type="SMART" id="SM00220"/>
    </source>
</evidence>
<dbReference type="InterPro" id="IPR000719">
    <property type="entry name" value="Prot_kinase_dom"/>
</dbReference>
<dbReference type="PhylomeDB" id="A0A0G4FTK5"/>
<dbReference type="AlphaFoldDB" id="A0A0G4FTK5"/>
<evidence type="ECO:0000313" key="4">
    <source>
        <dbReference type="Proteomes" id="UP000041254"/>
    </source>
</evidence>
<accession>A0A0G4FTK5</accession>
<protein>
    <recommendedName>
        <fullName evidence="2">Protein kinase domain-containing protein</fullName>
    </recommendedName>
</protein>
<evidence type="ECO:0000313" key="3">
    <source>
        <dbReference type="EMBL" id="CEM18275.1"/>
    </source>
</evidence>
<name>A0A0G4FTK5_VITBC</name>
<feature type="region of interest" description="Disordered" evidence="1">
    <location>
        <begin position="320"/>
        <end position="391"/>
    </location>
</feature>
<feature type="compositionally biased region" description="Low complexity" evidence="1">
    <location>
        <begin position="334"/>
        <end position="348"/>
    </location>
</feature>
<dbReference type="VEuPathDB" id="CryptoDB:Vbra_16185"/>
<reference evidence="3 4" key="1">
    <citation type="submission" date="2014-11" db="EMBL/GenBank/DDBJ databases">
        <authorList>
            <person name="Zhu J."/>
            <person name="Qi W."/>
            <person name="Song R."/>
        </authorList>
    </citation>
    <scope>NUCLEOTIDE SEQUENCE [LARGE SCALE GENOMIC DNA]</scope>
</reference>